<gene>
    <name evidence="1" type="ORF">LUA81_04185</name>
</gene>
<sequence>MKYKLTLFIFILCLSIVSLFKIKFYVQDMQRSLLQVKKDIIKINAEINELQAEWHYLNRPDRLIKLAAKYLKRNNYIVLAKQVKGNFFNESLVASAKLKDK</sequence>
<protein>
    <recommendedName>
        <fullName evidence="3">Cell division protein FtsL</fullName>
    </recommendedName>
</protein>
<dbReference type="EMBL" id="CP089285">
    <property type="protein sequence ID" value="UTO56279.1"/>
    <property type="molecule type" value="Genomic_DNA"/>
</dbReference>
<organism evidence="1 2">
    <name type="scientific">Neoehrlichia mikurensis</name>
    <dbReference type="NCBI Taxonomy" id="89586"/>
    <lineage>
        <taxon>Bacteria</taxon>
        <taxon>Pseudomonadati</taxon>
        <taxon>Pseudomonadota</taxon>
        <taxon>Alphaproteobacteria</taxon>
        <taxon>Rickettsiales</taxon>
        <taxon>Anaplasmataceae</taxon>
        <taxon>Candidatus Neoehrlichia</taxon>
    </lineage>
</organism>
<accession>A0ABY5EWS1</accession>
<reference evidence="1 2" key="1">
    <citation type="journal article" date="2022" name="Microorganisms">
        <title>Assembly and Comparison of Ca. Neoehrlichia mikurensis Genomes.</title>
        <authorList>
            <person name="Azagi T."/>
            <person name="Dirks R.P."/>
            <person name="Yebra-Pimentel E.S."/>
            <person name="Schaap P.J."/>
            <person name="Koehorst J.J."/>
            <person name="Esser H.J."/>
            <person name="Sprong H."/>
        </authorList>
    </citation>
    <scope>NUCLEOTIDE SEQUENCE [LARGE SCALE GENOMIC DNA]</scope>
    <source>
        <strain evidence="1">18-2804</strain>
    </source>
</reference>
<keyword evidence="2" id="KW-1185">Reference proteome</keyword>
<proteinExistence type="predicted"/>
<dbReference type="RefSeq" id="WP_218194088.1">
    <property type="nucleotide sequence ID" value="NZ_CP054597.1"/>
</dbReference>
<name>A0ABY5EWS1_9RICK</name>
<evidence type="ECO:0000313" key="2">
    <source>
        <dbReference type="Proteomes" id="UP001059985"/>
    </source>
</evidence>
<evidence type="ECO:0000313" key="1">
    <source>
        <dbReference type="EMBL" id="UTO56279.1"/>
    </source>
</evidence>
<evidence type="ECO:0008006" key="3">
    <source>
        <dbReference type="Google" id="ProtNLM"/>
    </source>
</evidence>
<dbReference type="Proteomes" id="UP001059985">
    <property type="component" value="Chromosome"/>
</dbReference>